<dbReference type="Pfam" id="PF02771">
    <property type="entry name" value="Acyl-CoA_dh_N"/>
    <property type="match status" value="1"/>
</dbReference>
<comment type="caution">
    <text evidence="12">The sequence shown here is derived from an EMBL/GenBank/DDBJ whole genome shotgun (WGS) entry which is preliminary data.</text>
</comment>
<dbReference type="FunFam" id="2.40.110.10:FF:000002">
    <property type="entry name" value="Acyl-CoA dehydrogenase fadE12"/>
    <property type="match status" value="1"/>
</dbReference>
<comment type="subunit">
    <text evidence="3">Homodimer.</text>
</comment>
<evidence type="ECO:0000256" key="4">
    <source>
        <dbReference type="ARBA" id="ARBA00022630"/>
    </source>
</evidence>
<dbReference type="AlphaFoldDB" id="A0A1Q4HEP7"/>
<dbReference type="EMBL" id="PDCR01000021">
    <property type="protein sequence ID" value="PEG53268.1"/>
    <property type="molecule type" value="Genomic_DNA"/>
</dbReference>
<dbReference type="CDD" id="cd00567">
    <property type="entry name" value="ACAD"/>
    <property type="match status" value="1"/>
</dbReference>
<dbReference type="Pfam" id="PF02770">
    <property type="entry name" value="Acyl-CoA_dh_M"/>
    <property type="match status" value="1"/>
</dbReference>
<comment type="catalytic activity">
    <reaction evidence="7">
        <text>a 2,3-saturated acyl-CoA + A = a 2,3-dehydroacyl-CoA + AH2</text>
        <dbReference type="Rhea" id="RHEA:48608"/>
        <dbReference type="ChEBI" id="CHEBI:13193"/>
        <dbReference type="ChEBI" id="CHEBI:17499"/>
        <dbReference type="ChEBI" id="CHEBI:60015"/>
        <dbReference type="ChEBI" id="CHEBI:65111"/>
    </reaction>
</comment>
<dbReference type="InterPro" id="IPR006089">
    <property type="entry name" value="Acyl-CoA_DH_CS"/>
</dbReference>
<feature type="domain" description="Acyl-CoA dehydrogenase/oxidase C-terminal" evidence="9">
    <location>
        <begin position="235"/>
        <end position="383"/>
    </location>
</feature>
<dbReference type="GO" id="GO:0003995">
    <property type="term" value="F:acyl-CoA dehydrogenase activity"/>
    <property type="evidence" value="ECO:0007669"/>
    <property type="project" value="InterPro"/>
</dbReference>
<reference evidence="12 13" key="1">
    <citation type="submission" date="2017-10" db="EMBL/GenBank/DDBJ databases">
        <title>The new phylogeny of genus Mycobacterium.</title>
        <authorList>
            <person name="Tortoli E."/>
            <person name="Trovato A."/>
            <person name="Cirillo D.M."/>
        </authorList>
    </citation>
    <scope>NUCLEOTIDE SEQUENCE [LARGE SCALE GENOMIC DNA]</scope>
    <source>
        <strain evidence="12 13">IP141170001</strain>
    </source>
</reference>
<protein>
    <submittedName>
        <fullName evidence="12">Acyl-CoA dehydrogenase</fullName>
    </submittedName>
</protein>
<evidence type="ECO:0000313" key="13">
    <source>
        <dbReference type="Proteomes" id="UP000220340"/>
    </source>
</evidence>
<organism evidence="12 13">
    <name type="scientific">Mycolicibacterium diernhoferi</name>
    <dbReference type="NCBI Taxonomy" id="1801"/>
    <lineage>
        <taxon>Bacteria</taxon>
        <taxon>Bacillati</taxon>
        <taxon>Actinomycetota</taxon>
        <taxon>Actinomycetes</taxon>
        <taxon>Mycobacteriales</taxon>
        <taxon>Mycobacteriaceae</taxon>
        <taxon>Mycolicibacterium</taxon>
    </lineage>
</organism>
<evidence type="ECO:0000313" key="12">
    <source>
        <dbReference type="EMBL" id="PEG53268.1"/>
    </source>
</evidence>
<dbReference type="OrthoDB" id="8876745at2"/>
<feature type="domain" description="Acyl-CoA oxidase/dehydrogenase middle" evidence="10">
    <location>
        <begin position="124"/>
        <end position="223"/>
    </location>
</feature>
<accession>A0A1Q4HEP7</accession>
<name>A0A1Q4HEP7_9MYCO</name>
<evidence type="ECO:0000259" key="9">
    <source>
        <dbReference type="Pfam" id="PF00441"/>
    </source>
</evidence>
<dbReference type="Gene3D" id="1.20.140.10">
    <property type="entry name" value="Butyryl-CoA Dehydrogenase, subunit A, domain 3"/>
    <property type="match status" value="1"/>
</dbReference>
<comment type="similarity">
    <text evidence="2 8">Belongs to the acyl-CoA dehydrogenase family.</text>
</comment>
<dbReference type="RefSeq" id="WP_073856249.1">
    <property type="nucleotide sequence ID" value="NZ_BAAATC010000020.1"/>
</dbReference>
<dbReference type="GO" id="GO:0050660">
    <property type="term" value="F:flavin adenine dinucleotide binding"/>
    <property type="evidence" value="ECO:0007669"/>
    <property type="project" value="InterPro"/>
</dbReference>
<sequence length="389" mass="41713">MSTLAELITETVEFIRTEVLPIDDAHDGDVEAAGGENLRIRLQAKARERGLLTPHAPAEFGGHGLNMSDRAPVFEAAGYSLFGPMAVNVNAPDEGNLHLLAHVGTASQRERYLRPLAEGRHRSAFAMTEPAPGAGSDPGALLTRAERADGGWLINGRKRFITGADGAGFFIIMARTSGEPDSAQGATMFLAPASTPGISIDRHVNTIDRSMLGGHCEMTFTDVRVSDDDVLGEVDQGFRYAQVRLGPARMTHVMRWTGAAQRAHETAVAYTAGRQAFGARLSDLGMAQQMIADNEIDLAATRALLREACAELDAGGRASKATSIAKTFAAEALHRVTDRSVQLCGGLGVSSDLPVAKIARELRPFRIYDGPSEVHRWSIAKRAVRQYGS</sequence>
<dbReference type="STRING" id="1801.BRW64_10780"/>
<proteinExistence type="inferred from homology"/>
<evidence type="ECO:0000256" key="6">
    <source>
        <dbReference type="ARBA" id="ARBA00023002"/>
    </source>
</evidence>
<dbReference type="GO" id="GO:0033539">
    <property type="term" value="P:fatty acid beta-oxidation using acyl-CoA dehydrogenase"/>
    <property type="evidence" value="ECO:0007669"/>
    <property type="project" value="TreeGrafter"/>
</dbReference>
<dbReference type="InterPro" id="IPR009075">
    <property type="entry name" value="AcylCo_DH/oxidase_C"/>
</dbReference>
<dbReference type="InterPro" id="IPR050741">
    <property type="entry name" value="Acyl-CoA_dehydrogenase"/>
</dbReference>
<evidence type="ECO:0000259" key="10">
    <source>
        <dbReference type="Pfam" id="PF02770"/>
    </source>
</evidence>
<keyword evidence="4 8" id="KW-0285">Flavoprotein</keyword>
<dbReference type="SUPFAM" id="SSF47203">
    <property type="entry name" value="Acyl-CoA dehydrogenase C-terminal domain-like"/>
    <property type="match status" value="1"/>
</dbReference>
<keyword evidence="5 8" id="KW-0274">FAD</keyword>
<dbReference type="GO" id="GO:0005737">
    <property type="term" value="C:cytoplasm"/>
    <property type="evidence" value="ECO:0007669"/>
    <property type="project" value="TreeGrafter"/>
</dbReference>
<gene>
    <name evidence="12" type="ORF">CRI78_16750</name>
</gene>
<dbReference type="SUPFAM" id="SSF56645">
    <property type="entry name" value="Acyl-CoA dehydrogenase NM domain-like"/>
    <property type="match status" value="1"/>
</dbReference>
<keyword evidence="13" id="KW-1185">Reference proteome</keyword>
<keyword evidence="6 8" id="KW-0560">Oxidoreductase</keyword>
<dbReference type="Gene3D" id="1.10.540.10">
    <property type="entry name" value="Acyl-CoA dehydrogenase/oxidase, N-terminal domain"/>
    <property type="match status" value="1"/>
</dbReference>
<dbReference type="InterPro" id="IPR037069">
    <property type="entry name" value="AcylCoA_DH/ox_N_sf"/>
</dbReference>
<evidence type="ECO:0000256" key="1">
    <source>
        <dbReference type="ARBA" id="ARBA00001974"/>
    </source>
</evidence>
<dbReference type="Gene3D" id="2.40.110.10">
    <property type="entry name" value="Butyryl-CoA Dehydrogenase, subunit A, domain 2"/>
    <property type="match status" value="1"/>
</dbReference>
<evidence type="ECO:0000256" key="2">
    <source>
        <dbReference type="ARBA" id="ARBA00009347"/>
    </source>
</evidence>
<evidence type="ECO:0000256" key="7">
    <source>
        <dbReference type="ARBA" id="ARBA00052546"/>
    </source>
</evidence>
<dbReference type="InterPro" id="IPR013786">
    <property type="entry name" value="AcylCoA_DH/ox_N"/>
</dbReference>
<dbReference type="InterPro" id="IPR006091">
    <property type="entry name" value="Acyl-CoA_Oxase/DH_mid-dom"/>
</dbReference>
<dbReference type="Proteomes" id="UP000220340">
    <property type="component" value="Unassembled WGS sequence"/>
</dbReference>
<feature type="domain" description="Acyl-CoA dehydrogenase/oxidase N-terminal" evidence="11">
    <location>
        <begin position="7"/>
        <end position="119"/>
    </location>
</feature>
<dbReference type="PROSITE" id="PS00073">
    <property type="entry name" value="ACYL_COA_DH_2"/>
    <property type="match status" value="1"/>
</dbReference>
<dbReference type="PANTHER" id="PTHR48083">
    <property type="entry name" value="MEDIUM-CHAIN SPECIFIC ACYL-COA DEHYDROGENASE, MITOCHONDRIAL-RELATED"/>
    <property type="match status" value="1"/>
</dbReference>
<dbReference type="PANTHER" id="PTHR48083:SF13">
    <property type="entry name" value="ACYL-COA DEHYDROGENASE FAMILY MEMBER 11"/>
    <property type="match status" value="1"/>
</dbReference>
<evidence type="ECO:0000259" key="11">
    <source>
        <dbReference type="Pfam" id="PF02771"/>
    </source>
</evidence>
<evidence type="ECO:0000256" key="3">
    <source>
        <dbReference type="ARBA" id="ARBA00011738"/>
    </source>
</evidence>
<comment type="cofactor">
    <cofactor evidence="1 8">
        <name>FAD</name>
        <dbReference type="ChEBI" id="CHEBI:57692"/>
    </cofactor>
</comment>
<dbReference type="Pfam" id="PF00441">
    <property type="entry name" value="Acyl-CoA_dh_1"/>
    <property type="match status" value="1"/>
</dbReference>
<dbReference type="InterPro" id="IPR046373">
    <property type="entry name" value="Acyl-CoA_Oxase/DH_mid-dom_sf"/>
</dbReference>
<dbReference type="InterPro" id="IPR036250">
    <property type="entry name" value="AcylCo_DH-like_C"/>
</dbReference>
<dbReference type="InterPro" id="IPR009100">
    <property type="entry name" value="AcylCoA_DH/oxidase_NM_dom_sf"/>
</dbReference>
<evidence type="ECO:0000256" key="8">
    <source>
        <dbReference type="RuleBase" id="RU362125"/>
    </source>
</evidence>
<evidence type="ECO:0000256" key="5">
    <source>
        <dbReference type="ARBA" id="ARBA00022827"/>
    </source>
</evidence>